<evidence type="ECO:0000256" key="4">
    <source>
        <dbReference type="ARBA" id="ARBA00023004"/>
    </source>
</evidence>
<comment type="caution">
    <text evidence="8">The sequence shown here is derived from an EMBL/GenBank/DDBJ whole genome shotgun (WGS) entry which is preliminary data.</text>
</comment>
<dbReference type="InterPro" id="IPR002792">
    <property type="entry name" value="TRAM_dom"/>
</dbReference>
<dbReference type="GO" id="GO:0035599">
    <property type="term" value="F:aspartic acid methylthiotransferase activity"/>
    <property type="evidence" value="ECO:0007669"/>
    <property type="project" value="TreeGrafter"/>
</dbReference>
<keyword evidence="1" id="KW-0004">4Fe-4S</keyword>
<evidence type="ECO:0000256" key="2">
    <source>
        <dbReference type="ARBA" id="ARBA00022691"/>
    </source>
</evidence>
<dbReference type="Pfam" id="PF04055">
    <property type="entry name" value="Radical_SAM"/>
    <property type="match status" value="1"/>
</dbReference>
<dbReference type="Proteomes" id="UP000297703">
    <property type="component" value="Unassembled WGS sequence"/>
</dbReference>
<dbReference type="InterPro" id="IPR006638">
    <property type="entry name" value="Elp3/MiaA/NifB-like_rSAM"/>
</dbReference>
<evidence type="ECO:0000256" key="6">
    <source>
        <dbReference type="SAM" id="MobiDB-lite"/>
    </source>
</evidence>
<evidence type="ECO:0000313" key="9">
    <source>
        <dbReference type="Proteomes" id="UP000297703"/>
    </source>
</evidence>
<dbReference type="InterPro" id="IPR007197">
    <property type="entry name" value="rSAM"/>
</dbReference>
<dbReference type="PANTHER" id="PTHR43837:SF1">
    <property type="entry name" value="RIBOSOMAL PROTEIN US12 METHYLTHIOTRANSFERASE RIMO"/>
    <property type="match status" value="1"/>
</dbReference>
<dbReference type="GO" id="GO:0016787">
    <property type="term" value="F:hydrolase activity"/>
    <property type="evidence" value="ECO:0007669"/>
    <property type="project" value="UniProtKB-KW"/>
</dbReference>
<keyword evidence="5" id="KW-0411">Iron-sulfur</keyword>
<proteinExistence type="predicted"/>
<dbReference type="STRING" id="55544.A0A4D9DDX2"/>
<reference evidence="8 9" key="1">
    <citation type="submission" date="2019-04" db="EMBL/GenBank/DDBJ databases">
        <title>Draft genome of the big-headed turtle Platysternon megacephalum.</title>
        <authorList>
            <person name="Gong S."/>
        </authorList>
    </citation>
    <scope>NUCLEOTIDE SEQUENCE [LARGE SCALE GENOMIC DNA]</scope>
    <source>
        <strain evidence="8">DO16091913</strain>
        <tissue evidence="8">Muscle</tissue>
    </source>
</reference>
<gene>
    <name evidence="8" type="ORF">DR999_PMT22918</name>
</gene>
<evidence type="ECO:0000256" key="3">
    <source>
        <dbReference type="ARBA" id="ARBA00022723"/>
    </source>
</evidence>
<feature type="region of interest" description="Disordered" evidence="6">
    <location>
        <begin position="215"/>
        <end position="236"/>
    </location>
</feature>
<sequence>MDQVVAEARWLAEHGVKEVLLVSENSTSYGKDLGNIRLLDELLVRLADVDGLDLIRVSYLQPAEIRPDLLAVMNRTPKVAPYFDLSFQHASGTVLRRMRRFGGSVAFLDLIATIRAADPTAGIRSNVIVGFPGETEADIAELQSFISAAELDAVGVFRYSDEEGTEAEGYAEKLPEDVIEARYQATQRIAEAAMASRSARRVGHTVRVLVEQGGVLPEGEDADDDAPWGRAEHQGPEVDGTCMLITAGPGSSAREVTMGQWVRGVVVDSNGPDLVVEVK</sequence>
<accession>A0A4D9DDX2</accession>
<dbReference type="Gene3D" id="2.40.50.140">
    <property type="entry name" value="Nucleic acid-binding proteins"/>
    <property type="match status" value="1"/>
</dbReference>
<dbReference type="InterPro" id="IPR023404">
    <property type="entry name" value="rSAM_horseshoe"/>
</dbReference>
<organism evidence="8 9">
    <name type="scientific">Platysternon megacephalum</name>
    <name type="common">big-headed turtle</name>
    <dbReference type="NCBI Taxonomy" id="55544"/>
    <lineage>
        <taxon>Eukaryota</taxon>
        <taxon>Metazoa</taxon>
        <taxon>Chordata</taxon>
        <taxon>Craniata</taxon>
        <taxon>Vertebrata</taxon>
        <taxon>Euteleostomi</taxon>
        <taxon>Archelosauria</taxon>
        <taxon>Testudinata</taxon>
        <taxon>Testudines</taxon>
        <taxon>Cryptodira</taxon>
        <taxon>Durocryptodira</taxon>
        <taxon>Testudinoidea</taxon>
        <taxon>Platysternidae</taxon>
        <taxon>Platysternon</taxon>
    </lineage>
</organism>
<dbReference type="PANTHER" id="PTHR43837">
    <property type="entry name" value="RIBOSOMAL PROTEIN S12 METHYLTHIOTRANSFERASE RIMO"/>
    <property type="match status" value="1"/>
</dbReference>
<protein>
    <submittedName>
        <fullName evidence="8">GTP cyclohydrolase</fullName>
    </submittedName>
</protein>
<dbReference type="SMART" id="SM00729">
    <property type="entry name" value="Elp3"/>
    <property type="match status" value="1"/>
</dbReference>
<keyword evidence="2" id="KW-0949">S-adenosyl-L-methionine</keyword>
<keyword evidence="3" id="KW-0479">Metal-binding</keyword>
<dbReference type="GO" id="GO:0051539">
    <property type="term" value="F:4 iron, 4 sulfur cluster binding"/>
    <property type="evidence" value="ECO:0007669"/>
    <property type="project" value="UniProtKB-KW"/>
</dbReference>
<evidence type="ECO:0000313" key="8">
    <source>
        <dbReference type="EMBL" id="TFJ95500.1"/>
    </source>
</evidence>
<evidence type="ECO:0000256" key="5">
    <source>
        <dbReference type="ARBA" id="ARBA00023014"/>
    </source>
</evidence>
<reference evidence="8 9" key="2">
    <citation type="submission" date="2019-04" db="EMBL/GenBank/DDBJ databases">
        <title>The genome sequence of big-headed turtle.</title>
        <authorList>
            <person name="Gong S."/>
        </authorList>
    </citation>
    <scope>NUCLEOTIDE SEQUENCE [LARGE SCALE GENOMIC DNA]</scope>
    <source>
        <strain evidence="8">DO16091913</strain>
        <tissue evidence="8">Muscle</tissue>
    </source>
</reference>
<keyword evidence="8" id="KW-0378">Hydrolase</keyword>
<dbReference type="InterPro" id="IPR012340">
    <property type="entry name" value="NA-bd_OB-fold"/>
</dbReference>
<dbReference type="PROSITE" id="PS51918">
    <property type="entry name" value="RADICAL_SAM"/>
    <property type="match status" value="1"/>
</dbReference>
<keyword evidence="9" id="KW-1185">Reference proteome</keyword>
<keyword evidence="4" id="KW-0408">Iron</keyword>
<dbReference type="EMBL" id="QXTE01005547">
    <property type="protein sequence ID" value="TFJ95500.1"/>
    <property type="molecule type" value="Genomic_DNA"/>
</dbReference>
<name>A0A4D9DDX2_9SAUR</name>
<dbReference type="SUPFAM" id="SSF102114">
    <property type="entry name" value="Radical SAM enzymes"/>
    <property type="match status" value="1"/>
</dbReference>
<dbReference type="OrthoDB" id="1730074at2759"/>
<dbReference type="Pfam" id="PF18693">
    <property type="entry name" value="TRAM_2"/>
    <property type="match status" value="1"/>
</dbReference>
<dbReference type="InterPro" id="IPR005840">
    <property type="entry name" value="Ribosomal_uS12_MeSTrfase_RimO"/>
</dbReference>
<dbReference type="AlphaFoldDB" id="A0A4D9DDX2"/>
<evidence type="ECO:0000259" key="7">
    <source>
        <dbReference type="PROSITE" id="PS51918"/>
    </source>
</evidence>
<dbReference type="InterPro" id="IPR058240">
    <property type="entry name" value="rSAM_sf"/>
</dbReference>
<dbReference type="Gene3D" id="3.80.30.20">
    <property type="entry name" value="tm_1862 like domain"/>
    <property type="match status" value="1"/>
</dbReference>
<feature type="domain" description="Radical SAM core" evidence="7">
    <location>
        <begin position="1"/>
        <end position="197"/>
    </location>
</feature>
<dbReference type="GO" id="GO:0046872">
    <property type="term" value="F:metal ion binding"/>
    <property type="evidence" value="ECO:0007669"/>
    <property type="project" value="UniProtKB-KW"/>
</dbReference>
<dbReference type="GO" id="GO:0005829">
    <property type="term" value="C:cytosol"/>
    <property type="evidence" value="ECO:0007669"/>
    <property type="project" value="TreeGrafter"/>
</dbReference>
<evidence type="ECO:0000256" key="1">
    <source>
        <dbReference type="ARBA" id="ARBA00022485"/>
    </source>
</evidence>